<feature type="domain" description="Aminoacyl-tRNA synthetase class II (G/ P/ S/T)" evidence="1">
    <location>
        <begin position="115"/>
        <end position="279"/>
    </location>
</feature>
<accession>A0AB37U7Y4</accession>
<organism evidence="2 3">
    <name type="scientific">Chroococcidiopsis cubana SAG 39.79</name>
    <dbReference type="NCBI Taxonomy" id="388085"/>
    <lineage>
        <taxon>Bacteria</taxon>
        <taxon>Bacillati</taxon>
        <taxon>Cyanobacteriota</taxon>
        <taxon>Cyanophyceae</taxon>
        <taxon>Chroococcidiopsidales</taxon>
        <taxon>Chroococcidiopsidaceae</taxon>
        <taxon>Chroococcidiopsis</taxon>
    </lineage>
</organism>
<protein>
    <submittedName>
        <fullName evidence="2">Amino acid--[acyl-carrier-protein] ligase 1</fullName>
    </submittedName>
</protein>
<keyword evidence="3" id="KW-1185">Reference proteome</keyword>
<dbReference type="GO" id="GO:0005524">
    <property type="term" value="F:ATP binding"/>
    <property type="evidence" value="ECO:0007669"/>
    <property type="project" value="InterPro"/>
</dbReference>
<dbReference type="InterPro" id="IPR002314">
    <property type="entry name" value="aa-tRNA-synt_IIb"/>
</dbReference>
<proteinExistence type="predicted"/>
<dbReference type="AlphaFoldDB" id="A0AB37U7Y4"/>
<dbReference type="Pfam" id="PF00587">
    <property type="entry name" value="tRNA-synt_2b"/>
    <property type="match status" value="1"/>
</dbReference>
<evidence type="ECO:0000313" key="3">
    <source>
        <dbReference type="Proteomes" id="UP000282574"/>
    </source>
</evidence>
<comment type="caution">
    <text evidence="2">The sequence shown here is derived from an EMBL/GenBank/DDBJ whole genome shotgun (WGS) entry which is preliminary data.</text>
</comment>
<dbReference type="EMBL" id="RSCK01000181">
    <property type="protein sequence ID" value="RUS96507.1"/>
    <property type="molecule type" value="Genomic_DNA"/>
</dbReference>
<dbReference type="Proteomes" id="UP000282574">
    <property type="component" value="Unassembled WGS sequence"/>
</dbReference>
<evidence type="ECO:0000313" key="2">
    <source>
        <dbReference type="EMBL" id="RUS96507.1"/>
    </source>
</evidence>
<dbReference type="SUPFAM" id="SSF55681">
    <property type="entry name" value="Class II aaRS and biotin synthetases"/>
    <property type="match status" value="1"/>
</dbReference>
<gene>
    <name evidence="2" type="ORF">DSM107010_70570</name>
</gene>
<dbReference type="RefSeq" id="WP_127025300.1">
    <property type="nucleotide sequence ID" value="NZ_JAVKZF010000002.1"/>
</dbReference>
<dbReference type="InterPro" id="IPR045864">
    <property type="entry name" value="aa-tRNA-synth_II/BPL/LPL"/>
</dbReference>
<sequence>MSSETFASLESENIYSCFNSDAGLLTLQGSQVELRRRLDALFCSWAEVVGAIEYSFPPVLSVYSLDLADYFSSFPHLATLTTQIDSNNEGMKRFVDSTRNERLTEVDQNYLTPARYVLPSAACYAVYNHLSNKKLQNDLFITVCSPCFRQESIYKAGERQWTFHMREIVCIGRQETVRNFLNTYRQLITEILDQAKLPFQLREATDPFFDKRDPALILQKLEPLKYEFLYRDRLAITSLNFHRKFFGDRFNIQDCTGEPAYTGCVAFGLERWLSACIREYGQNWENLPAVLQKKEPEVRSQESGE</sequence>
<keyword evidence="2" id="KW-0436">Ligase</keyword>
<dbReference type="GO" id="GO:0006418">
    <property type="term" value="P:tRNA aminoacylation for protein translation"/>
    <property type="evidence" value="ECO:0007669"/>
    <property type="project" value="InterPro"/>
</dbReference>
<evidence type="ECO:0000259" key="1">
    <source>
        <dbReference type="Pfam" id="PF00587"/>
    </source>
</evidence>
<reference evidence="2 3" key="1">
    <citation type="journal article" date="2019" name="Genome Biol. Evol.">
        <title>Day and night: Metabolic profiles and evolutionary relationships of six axenic non-marine cyanobacteria.</title>
        <authorList>
            <person name="Will S.E."/>
            <person name="Henke P."/>
            <person name="Boedeker C."/>
            <person name="Huang S."/>
            <person name="Brinkmann H."/>
            <person name="Rohde M."/>
            <person name="Jarek M."/>
            <person name="Friedl T."/>
            <person name="Seufert S."/>
            <person name="Schumacher M."/>
            <person name="Overmann J."/>
            <person name="Neumann-Schaal M."/>
            <person name="Petersen J."/>
        </authorList>
    </citation>
    <scope>NUCLEOTIDE SEQUENCE [LARGE SCALE GENOMIC DNA]</scope>
    <source>
        <strain evidence="2 3">SAG 39.79</strain>
    </source>
</reference>
<dbReference type="GO" id="GO:0004812">
    <property type="term" value="F:aminoacyl-tRNA ligase activity"/>
    <property type="evidence" value="ECO:0007669"/>
    <property type="project" value="InterPro"/>
</dbReference>
<name>A0AB37U7Y4_9CYAN</name>
<dbReference type="Gene3D" id="3.30.930.10">
    <property type="entry name" value="Bira Bifunctional Protein, Domain 2"/>
    <property type="match status" value="1"/>
</dbReference>